<keyword evidence="1" id="KW-0472">Membrane</keyword>
<feature type="transmembrane region" description="Helical" evidence="1">
    <location>
        <begin position="123"/>
        <end position="147"/>
    </location>
</feature>
<feature type="transmembrane region" description="Helical" evidence="1">
    <location>
        <begin position="96"/>
        <end position="117"/>
    </location>
</feature>
<dbReference type="OrthoDB" id="9809977at2"/>
<feature type="transmembrane region" description="Helical" evidence="1">
    <location>
        <begin position="199"/>
        <end position="218"/>
    </location>
</feature>
<dbReference type="EMBL" id="SNWQ01000012">
    <property type="protein sequence ID" value="TDO45940.1"/>
    <property type="molecule type" value="Genomic_DNA"/>
</dbReference>
<comment type="caution">
    <text evidence="2">The sequence shown here is derived from an EMBL/GenBank/DDBJ whole genome shotgun (WGS) entry which is preliminary data.</text>
</comment>
<dbReference type="Proteomes" id="UP000295388">
    <property type="component" value="Unassembled WGS sequence"/>
</dbReference>
<feature type="transmembrane region" description="Helical" evidence="1">
    <location>
        <begin position="154"/>
        <end position="173"/>
    </location>
</feature>
<reference evidence="2 3" key="1">
    <citation type="submission" date="2019-03" db="EMBL/GenBank/DDBJ databases">
        <title>Genomic Encyclopedia of Type Strains, Phase III (KMG-III): the genomes of soil and plant-associated and newly described type strains.</title>
        <authorList>
            <person name="Whitman W."/>
        </authorList>
    </citation>
    <scope>NUCLEOTIDE SEQUENCE [LARGE SCALE GENOMIC DNA]</scope>
    <source>
        <strain evidence="2 3">VKM Ac-2527</strain>
    </source>
</reference>
<gene>
    <name evidence="2" type="ORF">EV643_112270</name>
</gene>
<dbReference type="RefSeq" id="WP_133802545.1">
    <property type="nucleotide sequence ID" value="NZ_SNWQ01000012.1"/>
</dbReference>
<proteinExistence type="predicted"/>
<feature type="transmembrane region" description="Helical" evidence="1">
    <location>
        <begin position="63"/>
        <end position="84"/>
    </location>
</feature>
<name>A0A4R6K8J9_9ACTN</name>
<dbReference type="AlphaFoldDB" id="A0A4R6K8J9"/>
<protein>
    <submittedName>
        <fullName evidence="2">Uncharacterized protein</fullName>
    </submittedName>
</protein>
<evidence type="ECO:0000313" key="3">
    <source>
        <dbReference type="Proteomes" id="UP000295388"/>
    </source>
</evidence>
<evidence type="ECO:0000256" key="1">
    <source>
        <dbReference type="SAM" id="Phobius"/>
    </source>
</evidence>
<feature type="transmembrane region" description="Helical" evidence="1">
    <location>
        <begin position="21"/>
        <end position="43"/>
    </location>
</feature>
<keyword evidence="1" id="KW-1133">Transmembrane helix</keyword>
<keyword evidence="1" id="KW-0812">Transmembrane</keyword>
<evidence type="ECO:0000313" key="2">
    <source>
        <dbReference type="EMBL" id="TDO45940.1"/>
    </source>
</evidence>
<accession>A0A4R6K8J9</accession>
<sequence length="233" mass="25556">MATETSVQRSTSVTVSRWWHGVIAAVILASLVIQLVLIFTGGADANSGDEGESISIGVRLWRLFSFFTIESNLIVLAAALLLVLRPDRDGTSWRVLRLDALLGILITGLVFAIVLAPQVHLTGAALVATIGFHYISPWATLLAWLLLGPRPRMTWTTVLAAFVWPVLWLVYIFTQAPSPTGTRTPSWTPPTWASPPPSATPFFVLVLGILCATTFKLLDSKLPTIDHLRWFRS</sequence>
<keyword evidence="3" id="KW-1185">Reference proteome</keyword>
<dbReference type="NCBIfam" id="NF038065">
    <property type="entry name" value="Pr6Pr"/>
    <property type="match status" value="1"/>
</dbReference>
<dbReference type="InterPro" id="IPR049713">
    <property type="entry name" value="Pr6Pr-like"/>
</dbReference>
<organism evidence="2 3">
    <name type="scientific">Kribbella caucasensis</name>
    <dbReference type="NCBI Taxonomy" id="2512215"/>
    <lineage>
        <taxon>Bacteria</taxon>
        <taxon>Bacillati</taxon>
        <taxon>Actinomycetota</taxon>
        <taxon>Actinomycetes</taxon>
        <taxon>Propionibacteriales</taxon>
        <taxon>Kribbellaceae</taxon>
        <taxon>Kribbella</taxon>
    </lineage>
</organism>